<feature type="region of interest" description="Disordered" evidence="1">
    <location>
        <begin position="1"/>
        <end position="78"/>
    </location>
</feature>
<proteinExistence type="predicted"/>
<reference evidence="2" key="1">
    <citation type="submission" date="2020-02" db="EMBL/GenBank/DDBJ databases">
        <authorList>
            <person name="Meier V. D."/>
        </authorList>
    </citation>
    <scope>NUCLEOTIDE SEQUENCE</scope>
    <source>
        <strain evidence="2">AVDCRST_MAG57</strain>
    </source>
</reference>
<name>A0A6J4HEK9_9ACTN</name>
<dbReference type="AlphaFoldDB" id="A0A6J4HEK9"/>
<gene>
    <name evidence="2" type="ORF">AVDCRST_MAG57-598</name>
</gene>
<organism evidence="2">
    <name type="scientific">uncultured Blastococcus sp</name>
    <dbReference type="NCBI Taxonomy" id="217144"/>
    <lineage>
        <taxon>Bacteria</taxon>
        <taxon>Bacillati</taxon>
        <taxon>Actinomycetota</taxon>
        <taxon>Actinomycetes</taxon>
        <taxon>Geodermatophilales</taxon>
        <taxon>Geodermatophilaceae</taxon>
        <taxon>Blastococcus</taxon>
        <taxon>environmental samples</taxon>
    </lineage>
</organism>
<accession>A0A6J4HEK9</accession>
<sequence length="137" mass="14052">GRVRRPGRGPRRARSAGRQVRDGRRPGSGGRPQHLPPGAPLRGVGAGCSHAQLHLRDDDGVRAQPPLDVRRGGGCSPGHGVRAALRHHVLRDHRGERPGAGGAPGAFVDGDPGLGAVAGVRHGVQLRDAAAGGLPHL</sequence>
<protein>
    <submittedName>
        <fullName evidence="2">Decaprenyl-monophosphoryl-beta-D-arabinose (DPA) translocase to periplasm</fullName>
    </submittedName>
</protein>
<dbReference type="EMBL" id="CADCTI010000056">
    <property type="protein sequence ID" value="CAA9221337.1"/>
    <property type="molecule type" value="Genomic_DNA"/>
</dbReference>
<evidence type="ECO:0000256" key="1">
    <source>
        <dbReference type="SAM" id="MobiDB-lite"/>
    </source>
</evidence>
<feature type="compositionally biased region" description="Basic residues" evidence="1">
    <location>
        <begin position="1"/>
        <end position="15"/>
    </location>
</feature>
<evidence type="ECO:0000313" key="2">
    <source>
        <dbReference type="EMBL" id="CAA9221337.1"/>
    </source>
</evidence>
<feature type="non-terminal residue" evidence="2">
    <location>
        <position position="1"/>
    </location>
</feature>
<feature type="non-terminal residue" evidence="2">
    <location>
        <position position="137"/>
    </location>
</feature>